<accession>A0ABZ2B4T3</accession>
<dbReference type="GeneID" id="89991856"/>
<reference evidence="2 3" key="1">
    <citation type="submission" date="2024-01" db="EMBL/GenBank/DDBJ databases">
        <title>Comparative genomics of Cryptococcus and Kwoniella reveals pathogenesis evolution and contrasting modes of karyotype evolution via chromosome fusion or intercentromeric recombination.</title>
        <authorList>
            <person name="Coelho M.A."/>
            <person name="David-Palma M."/>
            <person name="Shea T."/>
            <person name="Bowers K."/>
            <person name="McGinley-Smith S."/>
            <person name="Mohammad A.W."/>
            <person name="Gnirke A."/>
            <person name="Yurkov A.M."/>
            <person name="Nowrousian M."/>
            <person name="Sun S."/>
            <person name="Cuomo C.A."/>
            <person name="Heitman J."/>
        </authorList>
    </citation>
    <scope>NUCLEOTIDE SEQUENCE [LARGE SCALE GENOMIC DNA]</scope>
    <source>
        <strain evidence="2 3">7685027</strain>
    </source>
</reference>
<feature type="compositionally biased region" description="Low complexity" evidence="1">
    <location>
        <begin position="48"/>
        <end position="64"/>
    </location>
</feature>
<evidence type="ECO:0000313" key="2">
    <source>
        <dbReference type="EMBL" id="WVO23730.1"/>
    </source>
</evidence>
<proteinExistence type="predicted"/>
<dbReference type="EMBL" id="CP143814">
    <property type="protein sequence ID" value="WVO23730.1"/>
    <property type="molecule type" value="Genomic_DNA"/>
</dbReference>
<keyword evidence="3" id="KW-1185">Reference proteome</keyword>
<evidence type="ECO:0000256" key="1">
    <source>
        <dbReference type="SAM" id="MobiDB-lite"/>
    </source>
</evidence>
<name>A0ABZ2B4T3_9TREE</name>
<evidence type="ECO:0000313" key="3">
    <source>
        <dbReference type="Proteomes" id="UP001432216"/>
    </source>
</evidence>
<feature type="region of interest" description="Disordered" evidence="1">
    <location>
        <begin position="38"/>
        <end position="94"/>
    </location>
</feature>
<sequence length="94" mass="10182">MEEDGVGVVYKSRLESSTAEVWSLNNVHIPFSDAEPFDPSFIHPPASPRGSPSTSSLLLPLSSPCQVHLRPRPQLSHSRALPLKALLSQADAPE</sequence>
<dbReference type="Proteomes" id="UP001432216">
    <property type="component" value="Chromosome 9"/>
</dbReference>
<protein>
    <submittedName>
        <fullName evidence="2">Uncharacterized protein</fullName>
    </submittedName>
</protein>
<dbReference type="RefSeq" id="XP_064722969.1">
    <property type="nucleotide sequence ID" value="XM_064866897.1"/>
</dbReference>
<gene>
    <name evidence="2" type="ORF">IAS62_005086</name>
</gene>
<organism evidence="2 3">
    <name type="scientific">Cryptococcus decagattii</name>
    <dbReference type="NCBI Taxonomy" id="1859122"/>
    <lineage>
        <taxon>Eukaryota</taxon>
        <taxon>Fungi</taxon>
        <taxon>Dikarya</taxon>
        <taxon>Basidiomycota</taxon>
        <taxon>Agaricomycotina</taxon>
        <taxon>Tremellomycetes</taxon>
        <taxon>Tremellales</taxon>
        <taxon>Cryptococcaceae</taxon>
        <taxon>Cryptococcus</taxon>
        <taxon>Cryptococcus gattii species complex</taxon>
    </lineage>
</organism>